<dbReference type="CDD" id="cd00609">
    <property type="entry name" value="AAT_like"/>
    <property type="match status" value="1"/>
</dbReference>
<keyword evidence="4" id="KW-0032">Aminotransferase</keyword>
<dbReference type="EC" id="2.6.1.9" evidence="4"/>
<dbReference type="InterPro" id="IPR015421">
    <property type="entry name" value="PyrdxlP-dep_Trfase_major"/>
</dbReference>
<dbReference type="GO" id="GO:0004400">
    <property type="term" value="F:histidinol-phosphate transaminase activity"/>
    <property type="evidence" value="ECO:0007669"/>
    <property type="project" value="UniProtKB-EC"/>
</dbReference>
<evidence type="ECO:0000313" key="4">
    <source>
        <dbReference type="EMBL" id="QNT77903.1"/>
    </source>
</evidence>
<keyword evidence="4" id="KW-0808">Transferase</keyword>
<evidence type="ECO:0000313" key="5">
    <source>
        <dbReference type="Proteomes" id="UP000516349"/>
    </source>
</evidence>
<dbReference type="AlphaFoldDB" id="A0A7H1NQ43"/>
<evidence type="ECO:0000259" key="3">
    <source>
        <dbReference type="Pfam" id="PF00155"/>
    </source>
</evidence>
<gene>
    <name evidence="4" type="primary">hisC_2</name>
    <name evidence="4" type="ORF">JGUZn3_06610</name>
</gene>
<dbReference type="InterPro" id="IPR004839">
    <property type="entry name" value="Aminotransferase_I/II_large"/>
</dbReference>
<organism evidence="4 5">
    <name type="scientific">Entomobacter blattae</name>
    <dbReference type="NCBI Taxonomy" id="2762277"/>
    <lineage>
        <taxon>Bacteria</taxon>
        <taxon>Pseudomonadati</taxon>
        <taxon>Pseudomonadota</taxon>
        <taxon>Alphaproteobacteria</taxon>
        <taxon>Acetobacterales</taxon>
        <taxon>Acetobacteraceae</taxon>
        <taxon>Entomobacter</taxon>
    </lineage>
</organism>
<dbReference type="Gene3D" id="3.40.640.10">
    <property type="entry name" value="Type I PLP-dependent aspartate aminotransferase-like (Major domain)"/>
    <property type="match status" value="1"/>
</dbReference>
<dbReference type="Gene3D" id="3.90.1150.10">
    <property type="entry name" value="Aspartate Aminotransferase, domain 1"/>
    <property type="match status" value="1"/>
</dbReference>
<dbReference type="InterPro" id="IPR015422">
    <property type="entry name" value="PyrdxlP-dep_Trfase_small"/>
</dbReference>
<feature type="domain" description="Aminotransferase class I/classII large" evidence="3">
    <location>
        <begin position="61"/>
        <end position="336"/>
    </location>
</feature>
<dbReference type="RefSeq" id="WP_203414300.1">
    <property type="nucleotide sequence ID" value="NZ_CP060244.1"/>
</dbReference>
<dbReference type="EMBL" id="CP060244">
    <property type="protein sequence ID" value="QNT77903.1"/>
    <property type="molecule type" value="Genomic_DNA"/>
</dbReference>
<dbReference type="PANTHER" id="PTHR42885:SF1">
    <property type="entry name" value="THREONINE-PHOSPHATE DECARBOXYLASE"/>
    <property type="match status" value="1"/>
</dbReference>
<keyword evidence="2" id="KW-0663">Pyridoxal phosphate</keyword>
<protein>
    <submittedName>
        <fullName evidence="4">Histidinol-phosphate aminotransferase</fullName>
        <ecNumber evidence="4">2.6.1.9</ecNumber>
    </submittedName>
</protein>
<reference evidence="4 5" key="1">
    <citation type="submission" date="2020-08" db="EMBL/GenBank/DDBJ databases">
        <title>Complete genome sequence of Entomobacter blattae G55GP.</title>
        <authorList>
            <person name="Poehlein A."/>
            <person name="Guzman J."/>
            <person name="Daniel R."/>
            <person name="Vilcinskas A."/>
        </authorList>
    </citation>
    <scope>NUCLEOTIDE SEQUENCE [LARGE SCALE GENOMIC DNA]</scope>
    <source>
        <strain evidence="4 5">G55GP</strain>
    </source>
</reference>
<dbReference type="Proteomes" id="UP000516349">
    <property type="component" value="Chromosome"/>
</dbReference>
<dbReference type="PANTHER" id="PTHR42885">
    <property type="entry name" value="HISTIDINOL-PHOSPHATE AMINOTRANSFERASE-RELATED"/>
    <property type="match status" value="1"/>
</dbReference>
<dbReference type="GO" id="GO:0030170">
    <property type="term" value="F:pyridoxal phosphate binding"/>
    <property type="evidence" value="ECO:0007669"/>
    <property type="project" value="InterPro"/>
</dbReference>
<dbReference type="SUPFAM" id="SSF53383">
    <property type="entry name" value="PLP-dependent transferases"/>
    <property type="match status" value="1"/>
</dbReference>
<sequence length="355" mass="39795">MGNFFTEEKGANLIDKPKILQHGGCLTKARQIFPQAPEPFIDLSTGINPFSYPIDWQGVDLTRLPEPEEEEKLRSIAAQAYGVATSDHVCLASGTQLLISLLPVILPVGRVMLLEPTYQEYRHVWHSYAREVISCHSLEQMAHYYTQYPQGSPLIGILCNPNNPDGRKFPKNQLAALLRTARQNGGWLIIDEAYADMEGESIAGLVGEEGLVVLRSFGKSYGLAGVRLGFLLSSEVIVQKMRQLMGPWPVSALALTVACQALEDRQWLTNCQKKLEQQGYALQEIFSQAGLVCQGHTHLFYLVNTVFAHKLWQHLGHYGLLTRCFSYNENWLRIGIPENGAVLERLDNALSLFHF</sequence>
<name>A0A7H1NQ43_9PROT</name>
<keyword evidence="5" id="KW-1185">Reference proteome</keyword>
<accession>A0A7H1NQ43</accession>
<proteinExistence type="predicted"/>
<dbReference type="InterPro" id="IPR015424">
    <property type="entry name" value="PyrdxlP-dep_Trfase"/>
</dbReference>
<dbReference type="KEGG" id="ebla:JGUZn3_06610"/>
<dbReference type="Pfam" id="PF00155">
    <property type="entry name" value="Aminotran_1_2"/>
    <property type="match status" value="1"/>
</dbReference>
<comment type="cofactor">
    <cofactor evidence="1">
        <name>pyridoxal 5'-phosphate</name>
        <dbReference type="ChEBI" id="CHEBI:597326"/>
    </cofactor>
</comment>
<evidence type="ECO:0000256" key="1">
    <source>
        <dbReference type="ARBA" id="ARBA00001933"/>
    </source>
</evidence>
<evidence type="ECO:0000256" key="2">
    <source>
        <dbReference type="ARBA" id="ARBA00022898"/>
    </source>
</evidence>